<dbReference type="Proteomes" id="UP000230233">
    <property type="component" value="Chromosome V"/>
</dbReference>
<dbReference type="PANTHER" id="PTHR31464">
    <property type="entry name" value="PROTEIN CBG01266"/>
    <property type="match status" value="1"/>
</dbReference>
<dbReference type="PANTHER" id="PTHR31464:SF7">
    <property type="entry name" value="DUF4781 DOMAIN-CONTAINING PROTEIN"/>
    <property type="match status" value="1"/>
</dbReference>
<proteinExistence type="predicted"/>
<dbReference type="Pfam" id="PF05075">
    <property type="entry name" value="DUF684"/>
    <property type="match status" value="1"/>
</dbReference>
<protein>
    <submittedName>
        <fullName evidence="1">Uncharacterized protein</fullName>
    </submittedName>
</protein>
<dbReference type="InterPro" id="IPR007767">
    <property type="entry name" value="DUF684"/>
</dbReference>
<reference evidence="2" key="1">
    <citation type="submission" date="2017-10" db="EMBL/GenBank/DDBJ databases">
        <title>Rapid genome shrinkage in a self-fertile nematode reveals novel sperm competition proteins.</title>
        <authorList>
            <person name="Yin D."/>
            <person name="Schwarz E.M."/>
            <person name="Thomas C.G."/>
            <person name="Felde R.L."/>
            <person name="Korf I.F."/>
            <person name="Cutter A.D."/>
            <person name="Schartner C.M."/>
            <person name="Ralston E.J."/>
            <person name="Meyer B.J."/>
            <person name="Haag E.S."/>
        </authorList>
    </citation>
    <scope>NUCLEOTIDE SEQUENCE [LARGE SCALE GENOMIC DNA]</scope>
    <source>
        <strain evidence="2">JU1422</strain>
    </source>
</reference>
<evidence type="ECO:0000313" key="2">
    <source>
        <dbReference type="Proteomes" id="UP000230233"/>
    </source>
</evidence>
<name>A0A2G5TPU1_9PELO</name>
<dbReference type="EMBL" id="PDUG01000005">
    <property type="protein sequence ID" value="PIC29248.1"/>
    <property type="molecule type" value="Genomic_DNA"/>
</dbReference>
<gene>
    <name evidence="1" type="primary">Cnig_chr_V.g20898</name>
    <name evidence="1" type="ORF">B9Z55_020898</name>
</gene>
<dbReference type="AlphaFoldDB" id="A0A2G5TPU1"/>
<dbReference type="STRING" id="1611254.A0A2G5TPU1"/>
<evidence type="ECO:0000313" key="1">
    <source>
        <dbReference type="EMBL" id="PIC29248.1"/>
    </source>
</evidence>
<sequence length="137" mass="15675">MGQIESMEWKPIVENLVHRIQDRNVHLNNSQKADMLKDALESLFENKGWSGASQNSRNQFIEQVQSCKRGVIPSWQDYRGFPNILINDNIPNAGFVTLIRDDQNAQVRSINCEDGPGKWIKAENGAREEFDLIVGYK</sequence>
<accession>A0A2G5TPU1</accession>
<comment type="caution">
    <text evidence="1">The sequence shown here is derived from an EMBL/GenBank/DDBJ whole genome shotgun (WGS) entry which is preliminary data.</text>
</comment>
<dbReference type="OrthoDB" id="5779983at2759"/>
<organism evidence="1 2">
    <name type="scientific">Caenorhabditis nigoni</name>
    <dbReference type="NCBI Taxonomy" id="1611254"/>
    <lineage>
        <taxon>Eukaryota</taxon>
        <taxon>Metazoa</taxon>
        <taxon>Ecdysozoa</taxon>
        <taxon>Nematoda</taxon>
        <taxon>Chromadorea</taxon>
        <taxon>Rhabditida</taxon>
        <taxon>Rhabditina</taxon>
        <taxon>Rhabditomorpha</taxon>
        <taxon>Rhabditoidea</taxon>
        <taxon>Rhabditidae</taxon>
        <taxon>Peloderinae</taxon>
        <taxon>Caenorhabditis</taxon>
    </lineage>
</organism>
<keyword evidence="2" id="KW-1185">Reference proteome</keyword>